<feature type="transmembrane region" description="Helical" evidence="11">
    <location>
        <begin position="344"/>
        <end position="362"/>
    </location>
</feature>
<evidence type="ECO:0000256" key="6">
    <source>
        <dbReference type="ARBA" id="ARBA00022692"/>
    </source>
</evidence>
<accession>A0A949WTX5</accession>
<comment type="subcellular location">
    <subcellularLocation>
        <location evidence="1">Cell membrane</location>
        <topology evidence="1">Multi-pass membrane protein</topology>
    </subcellularLocation>
</comment>
<dbReference type="PANTHER" id="PTHR32196:SF32">
    <property type="entry name" value="XYLOSE TRANSPORT SYSTEM PERMEASE PROTEIN XYLH"/>
    <property type="match status" value="1"/>
</dbReference>
<gene>
    <name evidence="12" type="ORF">I6U48_28495</name>
</gene>
<feature type="transmembrane region" description="Helical" evidence="11">
    <location>
        <begin position="212"/>
        <end position="231"/>
    </location>
</feature>
<feature type="transmembrane region" description="Helical" evidence="11">
    <location>
        <begin position="237"/>
        <end position="254"/>
    </location>
</feature>
<organism evidence="12 13">
    <name type="scientific">Clostridium thailandense</name>
    <dbReference type="NCBI Taxonomy" id="2794346"/>
    <lineage>
        <taxon>Bacteria</taxon>
        <taxon>Bacillati</taxon>
        <taxon>Bacillota</taxon>
        <taxon>Clostridia</taxon>
        <taxon>Eubacteriales</taxon>
        <taxon>Clostridiaceae</taxon>
        <taxon>Clostridium</taxon>
    </lineage>
</organism>
<evidence type="ECO:0000256" key="3">
    <source>
        <dbReference type="ARBA" id="ARBA00022475"/>
    </source>
</evidence>
<sequence length="391" mass="41498">MEAFKKIFKNNIRQYAMIIALVLIMAFFQVATGGILLVPMNVTNLILQNGYVFILAIGMTIAILTGGNIDLSVGSLCALIGAVAGTLIITMKMNVALAILIALLLGLLIGVWQGFWIAYIRIPAFIVTLAGMLLFRGLTITMLKGLTLAPFPESFQKISSGFVPDVFGGFGTTLNFTAILVGIIISILYIVLQLKKRAKQKKNDFPLSPAPLFITQIVGIVAVINLFFYWLAAYKGIPIALLFIGILILVYSIYTTNTVPGRYLYAMGGNEKAAKLSGINTNRVLFFAYVNMGVLSAVAGMMFASRINSASPQAGLNFELDAIAACFIGGASAYGGVGTVMGAIIGALVMGVLNNGMSILGVGSDMQMSIKGIVLLAAVAFDVISKSKSKS</sequence>
<evidence type="ECO:0000256" key="4">
    <source>
        <dbReference type="ARBA" id="ARBA00022519"/>
    </source>
</evidence>
<keyword evidence="8 11" id="KW-0472">Membrane</keyword>
<name>A0A949WTX5_9CLOT</name>
<evidence type="ECO:0000313" key="12">
    <source>
        <dbReference type="EMBL" id="MBV7276815.1"/>
    </source>
</evidence>
<dbReference type="GO" id="GO:0022857">
    <property type="term" value="F:transmembrane transporter activity"/>
    <property type="evidence" value="ECO:0007669"/>
    <property type="project" value="InterPro"/>
</dbReference>
<proteinExistence type="predicted"/>
<dbReference type="CDD" id="cd06579">
    <property type="entry name" value="TM_PBP1_transp_AraH_like"/>
    <property type="match status" value="1"/>
</dbReference>
<evidence type="ECO:0000256" key="11">
    <source>
        <dbReference type="SAM" id="Phobius"/>
    </source>
</evidence>
<keyword evidence="2" id="KW-0813">Transport</keyword>
<dbReference type="Pfam" id="PF02653">
    <property type="entry name" value="BPD_transp_2"/>
    <property type="match status" value="1"/>
</dbReference>
<keyword evidence="6 11" id="KW-0812">Transmembrane</keyword>
<feature type="transmembrane region" description="Helical" evidence="11">
    <location>
        <begin position="71"/>
        <end position="89"/>
    </location>
</feature>
<evidence type="ECO:0000256" key="9">
    <source>
        <dbReference type="ARBA" id="ARBA00035611"/>
    </source>
</evidence>
<feature type="transmembrane region" description="Helical" evidence="11">
    <location>
        <begin position="284"/>
        <end position="304"/>
    </location>
</feature>
<dbReference type="AlphaFoldDB" id="A0A949WTX5"/>
<dbReference type="PANTHER" id="PTHR32196">
    <property type="entry name" value="ABC TRANSPORTER PERMEASE PROTEIN YPHD-RELATED-RELATED"/>
    <property type="match status" value="1"/>
</dbReference>
<dbReference type="GO" id="GO:0005886">
    <property type="term" value="C:plasma membrane"/>
    <property type="evidence" value="ECO:0007669"/>
    <property type="project" value="UniProtKB-SubCell"/>
</dbReference>
<keyword evidence="5" id="KW-0762">Sugar transport</keyword>
<keyword evidence="3" id="KW-1003">Cell membrane</keyword>
<feature type="transmembrane region" description="Helical" evidence="11">
    <location>
        <begin position="95"/>
        <end position="117"/>
    </location>
</feature>
<evidence type="ECO:0000256" key="10">
    <source>
        <dbReference type="ARBA" id="ARBA00035686"/>
    </source>
</evidence>
<dbReference type="NCBIfam" id="NF040906">
    <property type="entry name" value="GguB"/>
    <property type="match status" value="1"/>
</dbReference>
<evidence type="ECO:0000256" key="5">
    <source>
        <dbReference type="ARBA" id="ARBA00022597"/>
    </source>
</evidence>
<dbReference type="InterPro" id="IPR001851">
    <property type="entry name" value="ABC_transp_permease"/>
</dbReference>
<evidence type="ECO:0000313" key="13">
    <source>
        <dbReference type="Proteomes" id="UP000694308"/>
    </source>
</evidence>
<keyword evidence="13" id="KW-1185">Reference proteome</keyword>
<evidence type="ECO:0000256" key="1">
    <source>
        <dbReference type="ARBA" id="ARBA00004651"/>
    </source>
</evidence>
<evidence type="ECO:0000256" key="8">
    <source>
        <dbReference type="ARBA" id="ARBA00023136"/>
    </source>
</evidence>
<feature type="transmembrane region" description="Helical" evidence="11">
    <location>
        <begin position="166"/>
        <end position="192"/>
    </location>
</feature>
<dbReference type="RefSeq" id="WP_218323895.1">
    <property type="nucleotide sequence ID" value="NZ_JAEEGC010000210.1"/>
</dbReference>
<keyword evidence="7 11" id="KW-1133">Transmembrane helix</keyword>
<comment type="caution">
    <text evidence="12">The sequence shown here is derived from an EMBL/GenBank/DDBJ whole genome shotgun (WGS) entry which is preliminary data.</text>
</comment>
<evidence type="ECO:0000256" key="7">
    <source>
        <dbReference type="ARBA" id="ARBA00022989"/>
    </source>
</evidence>
<evidence type="ECO:0000256" key="2">
    <source>
        <dbReference type="ARBA" id="ARBA00022448"/>
    </source>
</evidence>
<dbReference type="EMBL" id="JAEEGC010000210">
    <property type="protein sequence ID" value="MBV7276815.1"/>
    <property type="molecule type" value="Genomic_DNA"/>
</dbReference>
<feature type="transmembrane region" description="Helical" evidence="11">
    <location>
        <begin position="15"/>
        <end position="39"/>
    </location>
</feature>
<keyword evidence="4" id="KW-0997">Cell inner membrane</keyword>
<feature type="transmembrane region" description="Helical" evidence="11">
    <location>
        <begin position="45"/>
        <end position="64"/>
    </location>
</feature>
<protein>
    <recommendedName>
        <fullName evidence="10">Xylose transport system permease protein XylH</fullName>
    </recommendedName>
</protein>
<comment type="function">
    <text evidence="9">Part of the binding-protein-dependent transport system for D-xylose. Probably responsible for the translocation of the substrate across the membrane.</text>
</comment>
<reference evidence="12" key="1">
    <citation type="submission" date="2020-12" db="EMBL/GenBank/DDBJ databases">
        <title>Clostridium thailandense sp. nov., a novel acetogenic bacterium isolated from peat land soil in Thailand.</title>
        <authorList>
            <person name="Chaikitkaew S."/>
            <person name="Birkeland N.K."/>
        </authorList>
    </citation>
    <scope>NUCLEOTIDE SEQUENCE</scope>
    <source>
        <strain evidence="12">PL3</strain>
    </source>
</reference>
<feature type="transmembrane region" description="Helical" evidence="11">
    <location>
        <begin position="124"/>
        <end position="146"/>
    </location>
</feature>
<dbReference type="Proteomes" id="UP000694308">
    <property type="component" value="Unassembled WGS sequence"/>
</dbReference>